<evidence type="ECO:0000313" key="2">
    <source>
        <dbReference type="Proteomes" id="UP000504610"/>
    </source>
</evidence>
<dbReference type="InterPro" id="IPR036691">
    <property type="entry name" value="Endo/exonu/phosph_ase_sf"/>
</dbReference>
<feature type="domain" description="Reverse transcriptase" evidence="1">
    <location>
        <begin position="437"/>
        <end position="715"/>
    </location>
</feature>
<dbReference type="AlphaFoldDB" id="A0A6J0JIT7"/>
<dbReference type="GeneID" id="108807802"/>
<dbReference type="OrthoDB" id="1609566at2759"/>
<dbReference type="PROSITE" id="PS50878">
    <property type="entry name" value="RT_POL"/>
    <property type="match status" value="1"/>
</dbReference>
<dbReference type="Pfam" id="PF00078">
    <property type="entry name" value="RVT_1"/>
    <property type="match status" value="1"/>
</dbReference>
<protein>
    <submittedName>
        <fullName evidence="3">Uncharacterized protein LOC108807802</fullName>
    </submittedName>
</protein>
<dbReference type="SUPFAM" id="SSF56672">
    <property type="entry name" value="DNA/RNA polymerases"/>
    <property type="match status" value="1"/>
</dbReference>
<dbReference type="PANTHER" id="PTHR33116:SF80">
    <property type="entry name" value="REVERSE TRANSCRIPTASE ZINC-BINDING DOMAIN-CONTAINING PROTEIN"/>
    <property type="match status" value="1"/>
</dbReference>
<dbReference type="InterPro" id="IPR026960">
    <property type="entry name" value="RVT-Znf"/>
</dbReference>
<evidence type="ECO:0000259" key="1">
    <source>
        <dbReference type="PROSITE" id="PS50878"/>
    </source>
</evidence>
<keyword evidence="2" id="KW-1185">Reference proteome</keyword>
<name>A0A6J0JIT7_RAPSA</name>
<dbReference type="CDD" id="cd01650">
    <property type="entry name" value="RT_nLTR_like"/>
    <property type="match status" value="1"/>
</dbReference>
<accession>A0A6J0JIT7</accession>
<evidence type="ECO:0000313" key="3">
    <source>
        <dbReference type="RefSeq" id="XP_018435547.2"/>
    </source>
</evidence>
<dbReference type="InterPro" id="IPR043502">
    <property type="entry name" value="DNA/RNA_pol_sf"/>
</dbReference>
<sequence>MSSTFFWNVRGLTDNTKHNPLSSWINRRSILFGALLETHVNEASKQLILSSLGPGWSLFDNYHQSPLGKIWFIFKNPVTVRLLFADLQSITCEVKLEDGITIIYTAIYASNEEDYRKDLWFSLRDTYAAFDLPSKPWIVGGDFNEILHPDETSNLGISSTTRAMRLFGECLGDLGLFDLPFTGPKFTWTNKCPSAPVGKKLDRCLVNGAWILQFSSSYCEFSAPEFSDHSPCHIQFSSPPPAFGTRPFKFYNLLIKNPQFLEVTKAAWAAAGPRAFTLKEFGFKLKSMKRPMKSLHRDNYSDIEKRVKQAEVSLTSAQLVALNDPTSTNVQAEVWAKDLWISLRLAEESFFRQRSRVKWLGEGDMNTPFYHGMMTMRNALNAVKQLICDDGTVTQSLQEVHALALEYFEGILCTIRGALGRCLERKLTTQYKLNSTTSLMSSFMPTSLNSTTLILLPKRPGANTIREFRPIACLNTQYKLISKLISNRLKAILPSIILPNQTAFVKDRLILENILLASEVLNGYHRESTVPKMTLKVDIAKAFDSVRWDFVLSTLQAYDLPPIFIGWIRACICSPSFSLSINGVSSGYFKGKTGLRQGDPLSPILFVMMMNILSLMLNKAAASGSFGYHQDCEDQELTHLCFADDLLIFIDGSESSLEGVFSVLSDFELMSGLAVNVSKTTLFTSGMMEAESQRIANRFGLARSNLPVRYLGTPLCTKKLSFSDCDPLLLQIKKKMSSWTTRSLSMAGRLTMLTSVISGIIGYWSSAFLLPKRVIKAINSLCSSFLWHGTIGISTGAKVAWKDICTPKKEGGLGIRNIVTWSDTCALKLIWMLFFRAGSIWVAWIRQRYLSTGPFWSLNEKNCSYSWMFRRLLKLRSKALEFIRISIGRGDITFFWWDPWTPFGSLYTYLGQDGPTRLGVPLFALVSEVWNGSSWSLPAARSGRQLELLSFLTTVAPAQGPDIPNWIINGNSHKSFISRLIWDSIRPHVPDKEWAPILWHKGIIPRHATTTWLFILNRNPTLDRLHSWGLEVETICILCGNANESRNHLFFDCLYATEVWKSVCARLNFTDPPLSWNLILTWLPNAAADRFAKIALLQAWQASVYIIWQERNLRIHSGLSTPASVLGRNIHRILSDKCTAMVSLGLKLGTPLLRFWKPP</sequence>
<dbReference type="Pfam" id="PF03372">
    <property type="entry name" value="Exo_endo_phos"/>
    <property type="match status" value="1"/>
</dbReference>
<dbReference type="PANTHER" id="PTHR33116">
    <property type="entry name" value="REVERSE TRANSCRIPTASE ZINC-BINDING DOMAIN-CONTAINING PROTEIN-RELATED-RELATED"/>
    <property type="match status" value="1"/>
</dbReference>
<reference evidence="2" key="1">
    <citation type="journal article" date="2019" name="Database">
        <title>The radish genome database (RadishGD): an integrated information resource for radish genomics.</title>
        <authorList>
            <person name="Yu H.J."/>
            <person name="Baek S."/>
            <person name="Lee Y.J."/>
            <person name="Cho A."/>
            <person name="Mun J.H."/>
        </authorList>
    </citation>
    <scope>NUCLEOTIDE SEQUENCE [LARGE SCALE GENOMIC DNA]</scope>
    <source>
        <strain evidence="2">cv. WK10039</strain>
    </source>
</reference>
<proteinExistence type="predicted"/>
<dbReference type="GO" id="GO:0003824">
    <property type="term" value="F:catalytic activity"/>
    <property type="evidence" value="ECO:0007669"/>
    <property type="project" value="InterPro"/>
</dbReference>
<dbReference type="Gene3D" id="3.60.10.10">
    <property type="entry name" value="Endonuclease/exonuclease/phosphatase"/>
    <property type="match status" value="1"/>
</dbReference>
<dbReference type="SUPFAM" id="SSF56219">
    <property type="entry name" value="DNase I-like"/>
    <property type="match status" value="1"/>
</dbReference>
<dbReference type="InterPro" id="IPR000477">
    <property type="entry name" value="RT_dom"/>
</dbReference>
<dbReference type="RefSeq" id="XP_018435547.2">
    <property type="nucleotide sequence ID" value="XM_018580045.2"/>
</dbReference>
<organism evidence="2 3">
    <name type="scientific">Raphanus sativus</name>
    <name type="common">Radish</name>
    <name type="synonym">Raphanus raphanistrum var. sativus</name>
    <dbReference type="NCBI Taxonomy" id="3726"/>
    <lineage>
        <taxon>Eukaryota</taxon>
        <taxon>Viridiplantae</taxon>
        <taxon>Streptophyta</taxon>
        <taxon>Embryophyta</taxon>
        <taxon>Tracheophyta</taxon>
        <taxon>Spermatophyta</taxon>
        <taxon>Magnoliopsida</taxon>
        <taxon>eudicotyledons</taxon>
        <taxon>Gunneridae</taxon>
        <taxon>Pentapetalae</taxon>
        <taxon>rosids</taxon>
        <taxon>malvids</taxon>
        <taxon>Brassicales</taxon>
        <taxon>Brassicaceae</taxon>
        <taxon>Brassiceae</taxon>
        <taxon>Raphanus</taxon>
    </lineage>
</organism>
<dbReference type="KEGG" id="rsz:108807802"/>
<dbReference type="Pfam" id="PF13966">
    <property type="entry name" value="zf-RVT"/>
    <property type="match status" value="1"/>
</dbReference>
<reference evidence="3" key="2">
    <citation type="submission" date="2025-08" db="UniProtKB">
        <authorList>
            <consortium name="RefSeq"/>
        </authorList>
    </citation>
    <scope>IDENTIFICATION</scope>
    <source>
        <tissue evidence="3">Leaf</tissue>
    </source>
</reference>
<dbReference type="InterPro" id="IPR005135">
    <property type="entry name" value="Endo/exonuclease/phosphatase"/>
</dbReference>
<gene>
    <name evidence="3" type="primary">LOC108807802</name>
</gene>
<dbReference type="Proteomes" id="UP000504610">
    <property type="component" value="Chromosome 6"/>
</dbReference>